<protein>
    <submittedName>
        <fullName evidence="1">Uncharacterized protein</fullName>
    </submittedName>
</protein>
<organism evidence="1 2">
    <name type="scientific">Chromobacterium haemolyticum</name>
    <dbReference type="NCBI Taxonomy" id="394935"/>
    <lineage>
        <taxon>Bacteria</taxon>
        <taxon>Pseudomonadati</taxon>
        <taxon>Pseudomonadota</taxon>
        <taxon>Betaproteobacteria</taxon>
        <taxon>Neisseriales</taxon>
        <taxon>Chromobacteriaceae</taxon>
        <taxon>Chromobacterium</taxon>
    </lineage>
</organism>
<sequence length="156" mass="16671">MRKWIALWLGCLPAWAATPLPPKPALPPEVVATLRRDGAELLRLPMCVDAKGAFSGQREVGDALLSIGGTVAAVRAQHKPLLNASVSWSDQEGKRVVSAQTLIGTQPELVGSWPQRSSPYGQASGVEQQRSSLSLYLQISPRAEACGKPKGEQIAH</sequence>
<dbReference type="OrthoDB" id="8589471at2"/>
<dbReference type="Proteomes" id="UP000192721">
    <property type="component" value="Unassembled WGS sequence"/>
</dbReference>
<gene>
    <name evidence="1" type="ORF">B0T45_14090</name>
</gene>
<proteinExistence type="predicted"/>
<accession>A0A1W0CSH2</accession>
<reference evidence="1 2" key="1">
    <citation type="submission" date="2017-02" db="EMBL/GenBank/DDBJ databases">
        <title>Chromobacterium haemolyticum H5244.</title>
        <authorList>
            <person name="Gulvik C.A."/>
        </authorList>
    </citation>
    <scope>NUCLEOTIDE SEQUENCE [LARGE SCALE GENOMIC DNA]</scope>
    <source>
        <strain evidence="1 2">H5244</strain>
    </source>
</reference>
<dbReference type="AlphaFoldDB" id="A0A1W0CSH2"/>
<dbReference type="EMBL" id="MUKV01000018">
    <property type="protein sequence ID" value="OQS37648.1"/>
    <property type="molecule type" value="Genomic_DNA"/>
</dbReference>
<comment type="caution">
    <text evidence="1">The sequence shown here is derived from an EMBL/GenBank/DDBJ whole genome shotgun (WGS) entry which is preliminary data.</text>
</comment>
<evidence type="ECO:0000313" key="2">
    <source>
        <dbReference type="Proteomes" id="UP000192721"/>
    </source>
</evidence>
<name>A0A1W0CSH2_9NEIS</name>
<dbReference type="RefSeq" id="WP_081555915.1">
    <property type="nucleotide sequence ID" value="NZ_CP109905.1"/>
</dbReference>
<evidence type="ECO:0000313" key="1">
    <source>
        <dbReference type="EMBL" id="OQS37648.1"/>
    </source>
</evidence>